<dbReference type="FunFam" id="3.30.200.20:FF:000178">
    <property type="entry name" value="serine/threonine-protein kinase PBS1-like"/>
    <property type="match status" value="1"/>
</dbReference>
<dbReference type="Proteomes" id="UP000694918">
    <property type="component" value="Unplaced"/>
</dbReference>
<keyword evidence="12 20" id="KW-0067">ATP-binding</keyword>
<evidence type="ECO:0000256" key="12">
    <source>
        <dbReference type="ARBA" id="ARBA00022840"/>
    </source>
</evidence>
<dbReference type="InterPro" id="IPR008271">
    <property type="entry name" value="Ser/Thr_kinase_AS"/>
</dbReference>
<evidence type="ECO:0000256" key="20">
    <source>
        <dbReference type="PROSITE-ProRule" id="PRU10141"/>
    </source>
</evidence>
<evidence type="ECO:0000259" key="22">
    <source>
        <dbReference type="PROSITE" id="PS50011"/>
    </source>
</evidence>
<evidence type="ECO:0000256" key="10">
    <source>
        <dbReference type="ARBA" id="ARBA00022741"/>
    </source>
</evidence>
<evidence type="ECO:0000256" key="13">
    <source>
        <dbReference type="ARBA" id="ARBA00022989"/>
    </source>
</evidence>
<sequence length="374" mass="42047">MRNASPRRRSAPFVAGLVGGGLLIISKLWRKSKTTKEDIVEVLAKMPIRFPYEDLRVATDDFAERIGRGGYGSVFKGVLADGTRVAVKCLDKLDKGKKAVLTEVEIIGNLQHSNLLRLIGFCSEKSYKVLVYEYMSNGSLDSWIFQNDQRPFLDWQTRKKIIIDIAKGLAYLHEECRQTIIHFDIKPQNILLGPNFNAKISDFGLSKVIDVETGQVQVSMRGTPGYIAPELCKLPPGRITEKIDIYSFGIVLLEIVCARKNVDHSLPESDFHLVRMLQNKAEEDRLIDIVENVDACMHSDKEEMLRMIKIGAWCLQDDPEKRPLMSTIVKILDGVMEVDTNLVYVFSHSLIASPIANHHISSAQLPASVLSNPR</sequence>
<evidence type="ECO:0000256" key="18">
    <source>
        <dbReference type="ARBA" id="ARBA00047899"/>
    </source>
</evidence>
<evidence type="ECO:0000256" key="16">
    <source>
        <dbReference type="ARBA" id="ARBA00023170"/>
    </source>
</evidence>
<dbReference type="GO" id="GO:0016020">
    <property type="term" value="C:membrane"/>
    <property type="evidence" value="ECO:0007669"/>
    <property type="project" value="UniProtKB-SubCell"/>
</dbReference>
<keyword evidence="13" id="KW-1133">Transmembrane helix</keyword>
<dbReference type="GO" id="GO:0030246">
    <property type="term" value="F:carbohydrate binding"/>
    <property type="evidence" value="ECO:0007669"/>
    <property type="project" value="UniProtKB-KW"/>
</dbReference>
<evidence type="ECO:0000256" key="14">
    <source>
        <dbReference type="ARBA" id="ARBA00023136"/>
    </source>
</evidence>
<keyword evidence="3 21" id="KW-0723">Serine/threonine-protein kinase</keyword>
<feature type="binding site" evidence="20">
    <location>
        <position position="88"/>
    </location>
    <ligand>
        <name>ATP</name>
        <dbReference type="ChEBI" id="CHEBI:30616"/>
    </ligand>
</feature>
<evidence type="ECO:0000256" key="4">
    <source>
        <dbReference type="ARBA" id="ARBA00022536"/>
    </source>
</evidence>
<dbReference type="Gene3D" id="3.30.200.20">
    <property type="entry name" value="Phosphorylase Kinase, domain 1"/>
    <property type="match status" value="1"/>
</dbReference>
<keyword evidence="4" id="KW-0245">EGF-like domain</keyword>
<dbReference type="RefSeq" id="XP_011037768.1">
    <property type="nucleotide sequence ID" value="XM_011039466.1"/>
</dbReference>
<keyword evidence="6" id="KW-0808">Transferase</keyword>
<dbReference type="Pfam" id="PF00069">
    <property type="entry name" value="Pkinase"/>
    <property type="match status" value="1"/>
</dbReference>
<accession>A0AAJ6UY63</accession>
<evidence type="ECO:0000256" key="21">
    <source>
        <dbReference type="RuleBase" id="RU000304"/>
    </source>
</evidence>
<comment type="catalytic activity">
    <reaction evidence="18">
        <text>L-threonyl-[protein] + ATP = O-phospho-L-threonyl-[protein] + ADP + H(+)</text>
        <dbReference type="Rhea" id="RHEA:46608"/>
        <dbReference type="Rhea" id="RHEA-COMP:11060"/>
        <dbReference type="Rhea" id="RHEA-COMP:11605"/>
        <dbReference type="ChEBI" id="CHEBI:15378"/>
        <dbReference type="ChEBI" id="CHEBI:30013"/>
        <dbReference type="ChEBI" id="CHEBI:30616"/>
        <dbReference type="ChEBI" id="CHEBI:61977"/>
        <dbReference type="ChEBI" id="CHEBI:456216"/>
        <dbReference type="EC" id="2.7.11.1"/>
    </reaction>
</comment>
<dbReference type="PROSITE" id="PS00108">
    <property type="entry name" value="PROTEIN_KINASE_ST"/>
    <property type="match status" value="1"/>
</dbReference>
<keyword evidence="9" id="KW-0430">Lectin</keyword>
<evidence type="ECO:0000256" key="1">
    <source>
        <dbReference type="ARBA" id="ARBA00004479"/>
    </source>
</evidence>
<dbReference type="InterPro" id="IPR017441">
    <property type="entry name" value="Protein_kinase_ATP_BS"/>
</dbReference>
<dbReference type="Gene3D" id="1.10.510.10">
    <property type="entry name" value="Transferase(Phosphotransferase) domain 1"/>
    <property type="match status" value="1"/>
</dbReference>
<keyword evidence="16" id="KW-0675">Receptor</keyword>
<dbReference type="FunFam" id="1.10.510.10:FF:000248">
    <property type="entry name" value="S-receptor-like kinase 5"/>
    <property type="match status" value="1"/>
</dbReference>
<comment type="subcellular location">
    <subcellularLocation>
        <location evidence="1">Membrane</location>
        <topology evidence="1">Single-pass type I membrane protein</topology>
    </subcellularLocation>
</comment>
<gene>
    <name evidence="24" type="primary">LOC105134888</name>
</gene>
<evidence type="ECO:0000256" key="9">
    <source>
        <dbReference type="ARBA" id="ARBA00022734"/>
    </source>
</evidence>
<evidence type="ECO:0000256" key="7">
    <source>
        <dbReference type="ARBA" id="ARBA00022692"/>
    </source>
</evidence>
<dbReference type="CDD" id="cd14066">
    <property type="entry name" value="STKc_IRAK"/>
    <property type="match status" value="1"/>
</dbReference>
<evidence type="ECO:0000256" key="8">
    <source>
        <dbReference type="ARBA" id="ARBA00022729"/>
    </source>
</evidence>
<evidence type="ECO:0000256" key="6">
    <source>
        <dbReference type="ARBA" id="ARBA00022679"/>
    </source>
</evidence>
<keyword evidence="15" id="KW-1015">Disulfide bond</keyword>
<dbReference type="InterPro" id="IPR011009">
    <property type="entry name" value="Kinase-like_dom_sf"/>
</dbReference>
<evidence type="ECO:0000256" key="3">
    <source>
        <dbReference type="ARBA" id="ARBA00022527"/>
    </source>
</evidence>
<dbReference type="GeneID" id="105134888"/>
<dbReference type="SUPFAM" id="SSF56112">
    <property type="entry name" value="Protein kinase-like (PK-like)"/>
    <property type="match status" value="1"/>
</dbReference>
<feature type="domain" description="Protein kinase" evidence="22">
    <location>
        <begin position="60"/>
        <end position="351"/>
    </location>
</feature>
<dbReference type="PROSITE" id="PS50011">
    <property type="entry name" value="PROTEIN_KINASE_DOM"/>
    <property type="match status" value="1"/>
</dbReference>
<comment type="similarity">
    <text evidence="21">Belongs to the protein kinase superfamily.</text>
</comment>
<keyword evidence="23" id="KW-1185">Reference proteome</keyword>
<keyword evidence="8" id="KW-0732">Signal</keyword>
<evidence type="ECO:0000256" key="19">
    <source>
        <dbReference type="ARBA" id="ARBA00048679"/>
    </source>
</evidence>
<dbReference type="GO" id="GO:0004674">
    <property type="term" value="F:protein serine/threonine kinase activity"/>
    <property type="evidence" value="ECO:0007669"/>
    <property type="project" value="UniProtKB-KW"/>
</dbReference>
<proteinExistence type="inferred from homology"/>
<keyword evidence="7" id="KW-0812">Transmembrane</keyword>
<evidence type="ECO:0000256" key="2">
    <source>
        <dbReference type="ARBA" id="ARBA00012513"/>
    </source>
</evidence>
<dbReference type="AlphaFoldDB" id="A0AAJ6UY63"/>
<protein>
    <recommendedName>
        <fullName evidence="2">non-specific serine/threonine protein kinase</fullName>
        <ecNumber evidence="2">2.7.11.1</ecNumber>
    </recommendedName>
</protein>
<evidence type="ECO:0000256" key="5">
    <source>
        <dbReference type="ARBA" id="ARBA00022553"/>
    </source>
</evidence>
<dbReference type="SMART" id="SM00220">
    <property type="entry name" value="S_TKc"/>
    <property type="match status" value="1"/>
</dbReference>
<dbReference type="InterPro" id="IPR051343">
    <property type="entry name" value="G-type_lectin_kinases/EP1-like"/>
</dbReference>
<evidence type="ECO:0000313" key="24">
    <source>
        <dbReference type="RefSeq" id="XP_011037768.1"/>
    </source>
</evidence>
<evidence type="ECO:0000256" key="17">
    <source>
        <dbReference type="ARBA" id="ARBA00023180"/>
    </source>
</evidence>
<comment type="catalytic activity">
    <reaction evidence="19">
        <text>L-seryl-[protein] + ATP = O-phospho-L-seryl-[protein] + ADP + H(+)</text>
        <dbReference type="Rhea" id="RHEA:17989"/>
        <dbReference type="Rhea" id="RHEA-COMP:9863"/>
        <dbReference type="Rhea" id="RHEA-COMP:11604"/>
        <dbReference type="ChEBI" id="CHEBI:15378"/>
        <dbReference type="ChEBI" id="CHEBI:29999"/>
        <dbReference type="ChEBI" id="CHEBI:30616"/>
        <dbReference type="ChEBI" id="CHEBI:83421"/>
        <dbReference type="ChEBI" id="CHEBI:456216"/>
        <dbReference type="EC" id="2.7.11.1"/>
    </reaction>
</comment>
<organism evidence="23 24">
    <name type="scientific">Populus euphratica</name>
    <name type="common">Euphrates poplar</name>
    <dbReference type="NCBI Taxonomy" id="75702"/>
    <lineage>
        <taxon>Eukaryota</taxon>
        <taxon>Viridiplantae</taxon>
        <taxon>Streptophyta</taxon>
        <taxon>Embryophyta</taxon>
        <taxon>Tracheophyta</taxon>
        <taxon>Spermatophyta</taxon>
        <taxon>Magnoliopsida</taxon>
        <taxon>eudicotyledons</taxon>
        <taxon>Gunneridae</taxon>
        <taxon>Pentapetalae</taxon>
        <taxon>rosids</taxon>
        <taxon>fabids</taxon>
        <taxon>Malpighiales</taxon>
        <taxon>Salicaceae</taxon>
        <taxon>Saliceae</taxon>
        <taxon>Populus</taxon>
    </lineage>
</organism>
<keyword evidence="11" id="KW-0418">Kinase</keyword>
<keyword evidence="5" id="KW-0597">Phosphoprotein</keyword>
<name>A0AAJ6UY63_POPEU</name>
<reference evidence="24" key="1">
    <citation type="submission" date="2025-08" db="UniProtKB">
        <authorList>
            <consortium name="RefSeq"/>
        </authorList>
    </citation>
    <scope>IDENTIFICATION</scope>
</reference>
<keyword evidence="10 20" id="KW-0547">Nucleotide-binding</keyword>
<keyword evidence="17" id="KW-0325">Glycoprotein</keyword>
<dbReference type="PANTHER" id="PTHR47976">
    <property type="entry name" value="G-TYPE LECTIN S-RECEPTOR-LIKE SERINE/THREONINE-PROTEIN KINASE SD2-5"/>
    <property type="match status" value="1"/>
</dbReference>
<dbReference type="EC" id="2.7.11.1" evidence="2"/>
<evidence type="ECO:0000256" key="11">
    <source>
        <dbReference type="ARBA" id="ARBA00022777"/>
    </source>
</evidence>
<dbReference type="GO" id="GO:0005524">
    <property type="term" value="F:ATP binding"/>
    <property type="evidence" value="ECO:0007669"/>
    <property type="project" value="UniProtKB-UniRule"/>
</dbReference>
<dbReference type="KEGG" id="peu:105134888"/>
<evidence type="ECO:0000313" key="23">
    <source>
        <dbReference type="Proteomes" id="UP000694918"/>
    </source>
</evidence>
<dbReference type="PROSITE" id="PS00107">
    <property type="entry name" value="PROTEIN_KINASE_ATP"/>
    <property type="match status" value="1"/>
</dbReference>
<keyword evidence="14" id="KW-0472">Membrane</keyword>
<dbReference type="PANTHER" id="PTHR47976:SF66">
    <property type="entry name" value="G-TYPE LECTIN S-RECEPTOR-LIKE SERINE_THREONINE-PROTEIN KINASE SD2-5"/>
    <property type="match status" value="1"/>
</dbReference>
<dbReference type="InterPro" id="IPR000719">
    <property type="entry name" value="Prot_kinase_dom"/>
</dbReference>
<evidence type="ECO:0000256" key="15">
    <source>
        <dbReference type="ARBA" id="ARBA00023157"/>
    </source>
</evidence>